<evidence type="ECO:0000256" key="4">
    <source>
        <dbReference type="ARBA" id="ARBA00022737"/>
    </source>
</evidence>
<dbReference type="Gene3D" id="3.30.160.60">
    <property type="entry name" value="Classic Zinc Finger"/>
    <property type="match status" value="8"/>
</dbReference>
<evidence type="ECO:0000259" key="13">
    <source>
        <dbReference type="PROSITE" id="PS50157"/>
    </source>
</evidence>
<dbReference type="SUPFAM" id="SSF57667">
    <property type="entry name" value="beta-beta-alpha zinc fingers"/>
    <property type="match status" value="4"/>
</dbReference>
<name>A0AAN9BPE6_9CAEN</name>
<feature type="region of interest" description="Disordered" evidence="12">
    <location>
        <begin position="101"/>
        <end position="127"/>
    </location>
</feature>
<comment type="caution">
    <text evidence="14">The sequence shown here is derived from an EMBL/GenBank/DDBJ whole genome shotgun (WGS) entry which is preliminary data.</text>
</comment>
<comment type="similarity">
    <text evidence="2">Belongs to the krueppel C2H2-type zinc-finger protein family.</text>
</comment>
<feature type="compositionally biased region" description="Low complexity" evidence="12">
    <location>
        <begin position="743"/>
        <end position="757"/>
    </location>
</feature>
<keyword evidence="3" id="KW-0479">Metal-binding</keyword>
<keyword evidence="6" id="KW-0862">Zinc</keyword>
<dbReference type="SMART" id="SM00355">
    <property type="entry name" value="ZnF_C2H2"/>
    <property type="match status" value="9"/>
</dbReference>
<accession>A0AAN9BPE6</accession>
<dbReference type="PROSITE" id="PS50157">
    <property type="entry name" value="ZINC_FINGER_C2H2_2"/>
    <property type="match status" value="8"/>
</dbReference>
<feature type="compositionally biased region" description="Basic residues" evidence="12">
    <location>
        <begin position="473"/>
        <end position="483"/>
    </location>
</feature>
<dbReference type="PROSITE" id="PS00028">
    <property type="entry name" value="ZINC_FINGER_C2H2_1"/>
    <property type="match status" value="8"/>
</dbReference>
<protein>
    <recommendedName>
        <fullName evidence="13">C2H2-type domain-containing protein</fullName>
    </recommendedName>
</protein>
<feature type="domain" description="C2H2-type" evidence="13">
    <location>
        <begin position="1021"/>
        <end position="1048"/>
    </location>
</feature>
<dbReference type="GO" id="GO:0005634">
    <property type="term" value="C:nucleus"/>
    <property type="evidence" value="ECO:0007669"/>
    <property type="project" value="UniProtKB-SubCell"/>
</dbReference>
<dbReference type="GO" id="GO:0003677">
    <property type="term" value="F:DNA binding"/>
    <property type="evidence" value="ECO:0007669"/>
    <property type="project" value="UniProtKB-KW"/>
</dbReference>
<organism evidence="14 15">
    <name type="scientific">Littorina saxatilis</name>
    <dbReference type="NCBI Taxonomy" id="31220"/>
    <lineage>
        <taxon>Eukaryota</taxon>
        <taxon>Metazoa</taxon>
        <taxon>Spiralia</taxon>
        <taxon>Lophotrochozoa</taxon>
        <taxon>Mollusca</taxon>
        <taxon>Gastropoda</taxon>
        <taxon>Caenogastropoda</taxon>
        <taxon>Littorinimorpha</taxon>
        <taxon>Littorinoidea</taxon>
        <taxon>Littorinidae</taxon>
        <taxon>Littorina</taxon>
    </lineage>
</organism>
<dbReference type="FunFam" id="3.30.160.60:FF:000185">
    <property type="entry name" value="zinc finger protein 319"/>
    <property type="match status" value="1"/>
</dbReference>
<comment type="subcellular location">
    <subcellularLocation>
        <location evidence="1">Nucleus</location>
    </subcellularLocation>
</comment>
<dbReference type="PANTHER" id="PTHR24394:SF29">
    <property type="entry name" value="MYONEURIN"/>
    <property type="match status" value="1"/>
</dbReference>
<sequence>MQNGALEENLVPQNARHLDIASDIISRFRSVGTRQGLTSDTEIAEYLLHLHKEREADQELAAWCNKCEAKLVLYCENCGVQVQQSHGKVLRLERLAHASQVPTISQDKLQQQGDFNGSDKEDQQPGTKESLLNDVTYFVETGFEPASGVPLELRSEKPDSEEKSKSDDTQPISSKIKSEKPPQNKQPHIYNQRGFELASGVSTELYYENQNEEERSKSNDPQLVSPTRKSGRLPQNKEPQIQNETGFEPASGVPLDLGLKKSREDKRSKPKDSLPEVLPNRKRGRASQNREPHIHSEMGLDPAMGVFSEELCLAELKKDEPFNNAQPMSLPPQRKRGRPPRNRQTKTPTEFRFEPPSSMPEEVCSDKLNEDEEKKREKERSKSENTRPVTTRPPQNRESYIMIYNRIGFELCSEKTSKDEVSNHTLVPKRKRGRHPQHRETHINNGTEIQKSEELYSDMQTEDKHPDNTQARSPKRRKRGRPRKSSESLSDRDSTSRPVCCSVCMTSVSRARDLKVHMRVHTGEMPYACHDCDKRFRYRNSYKYHLKFKCRRSPSAVKETQNCEQVKACVFQVGISEQAKHCVSHMGISEQAEHCDSRVDTHFSAGGRTQESESVIGNCSTLNQDGQISNETQSQKYKKVIESDGEMTSCEKNDISSTRKMLSNSITEETLVPYPVAMCAAEAACSDLDTGQRLETVGRVKVEVKGLCCVEKDSDHNKVSFEVVYSAKTTHQKRIDSDHSRSVQKMEAAQQQKQQQQQDKEQLHVQQQQDIHHSLHKPIPSDSVQPLFECAQQITKCSCKPPGPGYPESCPKQEQVSGSTVSQDCLVPKQEQREEVKTKSEGIILSEEGKGYAVDTAVPEERKGYEVVTSLLEDRPRNCELVAKETDTEDPPPCRKRGRQPRHPNKSVACKICGAKISRQRDLKIHMRVHSGEKPFLCSECGQAFRHASGLASHRTRRHSAKQPFMCDQCGAAFHLIGSLNQHMQTHADARPHECQQCGKAFSRPSDLRAHVQRHLKVKHFSCDVCSKRFFTRGELTSHRLVHTSEKRHMCTECRKEFRLPKSLKRHMQRHLVDLALYCAACKKSFASREDFSFHCQWHAQGGLV</sequence>
<feature type="region of interest" description="Disordered" evidence="12">
    <location>
        <begin position="209"/>
        <end position="301"/>
    </location>
</feature>
<dbReference type="AlphaFoldDB" id="A0AAN9BPE6"/>
<evidence type="ECO:0000256" key="9">
    <source>
        <dbReference type="ARBA" id="ARBA00023163"/>
    </source>
</evidence>
<evidence type="ECO:0000256" key="2">
    <source>
        <dbReference type="ARBA" id="ARBA00006991"/>
    </source>
</evidence>
<keyword evidence="7" id="KW-0805">Transcription regulation</keyword>
<keyword evidence="5 11" id="KW-0863">Zinc-finger</keyword>
<feature type="compositionally biased region" description="Polar residues" evidence="12">
    <location>
        <begin position="101"/>
        <end position="115"/>
    </location>
</feature>
<evidence type="ECO:0000256" key="10">
    <source>
        <dbReference type="ARBA" id="ARBA00023242"/>
    </source>
</evidence>
<dbReference type="Pfam" id="PF00096">
    <property type="entry name" value="zf-C2H2"/>
    <property type="match status" value="5"/>
</dbReference>
<feature type="compositionally biased region" description="Basic residues" evidence="12">
    <location>
        <begin position="894"/>
        <end position="905"/>
    </location>
</feature>
<feature type="compositionally biased region" description="Basic residues" evidence="12">
    <location>
        <begin position="427"/>
        <end position="437"/>
    </location>
</feature>
<feature type="domain" description="C2H2-type" evidence="13">
    <location>
        <begin position="993"/>
        <end position="1020"/>
    </location>
</feature>
<evidence type="ECO:0000256" key="3">
    <source>
        <dbReference type="ARBA" id="ARBA00022723"/>
    </source>
</evidence>
<reference evidence="14 15" key="1">
    <citation type="submission" date="2024-02" db="EMBL/GenBank/DDBJ databases">
        <title>Chromosome-scale genome assembly of the rough periwinkle Littorina saxatilis.</title>
        <authorList>
            <person name="De Jode A."/>
            <person name="Faria R."/>
            <person name="Formenti G."/>
            <person name="Sims Y."/>
            <person name="Smith T.P."/>
            <person name="Tracey A."/>
            <person name="Wood J.M.D."/>
            <person name="Zagrodzka Z.B."/>
            <person name="Johannesson K."/>
            <person name="Butlin R.K."/>
            <person name="Leder E.H."/>
        </authorList>
    </citation>
    <scope>NUCLEOTIDE SEQUENCE [LARGE SCALE GENOMIC DNA]</scope>
    <source>
        <strain evidence="14">Snail1</strain>
        <tissue evidence="14">Muscle</tissue>
    </source>
</reference>
<evidence type="ECO:0000256" key="12">
    <source>
        <dbReference type="SAM" id="MobiDB-lite"/>
    </source>
</evidence>
<feature type="region of interest" description="Disordered" evidence="12">
    <location>
        <begin position="417"/>
        <end position="498"/>
    </location>
</feature>
<dbReference type="FunFam" id="3.30.160.60:FF:000446">
    <property type="entry name" value="Zinc finger protein"/>
    <property type="match status" value="1"/>
</dbReference>
<keyword evidence="10" id="KW-0539">Nucleus</keyword>
<feature type="region of interest" description="Disordered" evidence="12">
    <location>
        <begin position="885"/>
        <end position="905"/>
    </location>
</feature>
<feature type="region of interest" description="Disordered" evidence="12">
    <location>
        <begin position="319"/>
        <end position="398"/>
    </location>
</feature>
<keyword evidence="15" id="KW-1185">Reference proteome</keyword>
<dbReference type="GO" id="GO:0000981">
    <property type="term" value="F:DNA-binding transcription factor activity, RNA polymerase II-specific"/>
    <property type="evidence" value="ECO:0007669"/>
    <property type="project" value="TreeGrafter"/>
</dbReference>
<evidence type="ECO:0000256" key="7">
    <source>
        <dbReference type="ARBA" id="ARBA00023015"/>
    </source>
</evidence>
<feature type="compositionally biased region" description="Polar residues" evidence="12">
    <location>
        <begin position="219"/>
        <end position="228"/>
    </location>
</feature>
<evidence type="ECO:0000256" key="8">
    <source>
        <dbReference type="ARBA" id="ARBA00023125"/>
    </source>
</evidence>
<feature type="region of interest" description="Disordered" evidence="12">
    <location>
        <begin position="147"/>
        <end position="190"/>
    </location>
</feature>
<keyword evidence="4" id="KW-0677">Repeat</keyword>
<feature type="domain" description="C2H2-type" evidence="13">
    <location>
        <begin position="936"/>
        <end position="964"/>
    </location>
</feature>
<dbReference type="FunFam" id="3.30.160.60:FF:000502">
    <property type="entry name" value="Zinc finger protein 710"/>
    <property type="match status" value="1"/>
</dbReference>
<keyword evidence="9" id="KW-0804">Transcription</keyword>
<evidence type="ECO:0000256" key="6">
    <source>
        <dbReference type="ARBA" id="ARBA00022833"/>
    </source>
</evidence>
<feature type="compositionally biased region" description="Basic residues" evidence="12">
    <location>
        <begin position="333"/>
        <end position="344"/>
    </location>
</feature>
<evidence type="ECO:0000256" key="1">
    <source>
        <dbReference type="ARBA" id="ARBA00004123"/>
    </source>
</evidence>
<proteinExistence type="inferred from homology"/>
<dbReference type="SMART" id="SM00384">
    <property type="entry name" value="AT_hook"/>
    <property type="match status" value="4"/>
</dbReference>
<feature type="domain" description="C2H2-type" evidence="13">
    <location>
        <begin position="499"/>
        <end position="526"/>
    </location>
</feature>
<feature type="compositionally biased region" description="Basic and acidic residues" evidence="12">
    <location>
        <begin position="364"/>
        <end position="385"/>
    </location>
</feature>
<evidence type="ECO:0000313" key="15">
    <source>
        <dbReference type="Proteomes" id="UP001374579"/>
    </source>
</evidence>
<keyword evidence="8" id="KW-0238">DNA-binding</keyword>
<dbReference type="InterPro" id="IPR013087">
    <property type="entry name" value="Znf_C2H2_type"/>
</dbReference>
<dbReference type="Proteomes" id="UP001374579">
    <property type="component" value="Unassembled WGS sequence"/>
</dbReference>
<feature type="region of interest" description="Disordered" evidence="12">
    <location>
        <begin position="730"/>
        <end position="779"/>
    </location>
</feature>
<feature type="domain" description="C2H2-type" evidence="13">
    <location>
        <begin position="527"/>
        <end position="554"/>
    </location>
</feature>
<feature type="compositionally biased region" description="Basic and acidic residues" evidence="12">
    <location>
        <begin position="288"/>
        <end position="298"/>
    </location>
</feature>
<evidence type="ECO:0000256" key="5">
    <source>
        <dbReference type="ARBA" id="ARBA00022771"/>
    </source>
</evidence>
<dbReference type="PANTHER" id="PTHR24394">
    <property type="entry name" value="ZINC FINGER PROTEIN"/>
    <property type="match status" value="1"/>
</dbReference>
<dbReference type="GO" id="GO:0008270">
    <property type="term" value="F:zinc ion binding"/>
    <property type="evidence" value="ECO:0007669"/>
    <property type="project" value="UniProtKB-KW"/>
</dbReference>
<dbReference type="InterPro" id="IPR017956">
    <property type="entry name" value="AT_hook_DNA-bd_motif"/>
</dbReference>
<evidence type="ECO:0000256" key="11">
    <source>
        <dbReference type="PROSITE-ProRule" id="PRU00042"/>
    </source>
</evidence>
<dbReference type="PRINTS" id="PR00929">
    <property type="entry name" value="ATHOOK"/>
</dbReference>
<feature type="compositionally biased region" description="Basic and acidic residues" evidence="12">
    <location>
        <begin position="258"/>
        <end position="274"/>
    </location>
</feature>
<evidence type="ECO:0000313" key="14">
    <source>
        <dbReference type="EMBL" id="KAK7107155.1"/>
    </source>
</evidence>
<dbReference type="EMBL" id="JBAMIC010000004">
    <property type="protein sequence ID" value="KAK7107155.1"/>
    <property type="molecule type" value="Genomic_DNA"/>
</dbReference>
<feature type="domain" description="C2H2-type" evidence="13">
    <location>
        <begin position="908"/>
        <end position="935"/>
    </location>
</feature>
<dbReference type="InterPro" id="IPR036236">
    <property type="entry name" value="Znf_C2H2_sf"/>
</dbReference>
<feature type="compositionally biased region" description="Basic and acidic residues" evidence="12">
    <location>
        <begin position="484"/>
        <end position="495"/>
    </location>
</feature>
<feature type="compositionally biased region" description="Polar residues" evidence="12">
    <location>
        <begin position="386"/>
        <end position="398"/>
    </location>
</feature>
<feature type="domain" description="C2H2-type" evidence="13">
    <location>
        <begin position="1049"/>
        <end position="1071"/>
    </location>
</feature>
<feature type="domain" description="C2H2-type" evidence="13">
    <location>
        <begin position="965"/>
        <end position="992"/>
    </location>
</feature>
<gene>
    <name evidence="14" type="ORF">V1264_015118</name>
</gene>
<feature type="compositionally biased region" description="Basic and acidic residues" evidence="12">
    <location>
        <begin position="153"/>
        <end position="168"/>
    </location>
</feature>
<dbReference type="FunFam" id="3.30.160.60:FF:000100">
    <property type="entry name" value="Zinc finger 45-like"/>
    <property type="match status" value="1"/>
</dbReference>